<dbReference type="EMBL" id="JANPWB010000006">
    <property type="protein sequence ID" value="KAJ1174815.1"/>
    <property type="molecule type" value="Genomic_DNA"/>
</dbReference>
<dbReference type="AlphaFoldDB" id="A0AAV7TEH9"/>
<comment type="caution">
    <text evidence="2">The sequence shown here is derived from an EMBL/GenBank/DDBJ whole genome shotgun (WGS) entry which is preliminary data.</text>
</comment>
<evidence type="ECO:0000256" key="1">
    <source>
        <dbReference type="SAM" id="MobiDB-lite"/>
    </source>
</evidence>
<feature type="compositionally biased region" description="Basic and acidic residues" evidence="1">
    <location>
        <begin position="22"/>
        <end position="33"/>
    </location>
</feature>
<accession>A0AAV7TEH9</accession>
<evidence type="ECO:0000313" key="3">
    <source>
        <dbReference type="Proteomes" id="UP001066276"/>
    </source>
</evidence>
<proteinExistence type="predicted"/>
<feature type="region of interest" description="Disordered" evidence="1">
    <location>
        <begin position="13"/>
        <end position="37"/>
    </location>
</feature>
<reference evidence="2" key="1">
    <citation type="journal article" date="2022" name="bioRxiv">
        <title>Sequencing and chromosome-scale assembly of the giantPleurodeles waltlgenome.</title>
        <authorList>
            <person name="Brown T."/>
            <person name="Elewa A."/>
            <person name="Iarovenko S."/>
            <person name="Subramanian E."/>
            <person name="Araus A.J."/>
            <person name="Petzold A."/>
            <person name="Susuki M."/>
            <person name="Suzuki K.-i.T."/>
            <person name="Hayashi T."/>
            <person name="Toyoda A."/>
            <person name="Oliveira C."/>
            <person name="Osipova E."/>
            <person name="Leigh N.D."/>
            <person name="Simon A."/>
            <person name="Yun M.H."/>
        </authorList>
    </citation>
    <scope>NUCLEOTIDE SEQUENCE</scope>
    <source>
        <strain evidence="2">20211129_DDA</strain>
        <tissue evidence="2">Liver</tissue>
    </source>
</reference>
<feature type="region of interest" description="Disordered" evidence="1">
    <location>
        <begin position="96"/>
        <end position="126"/>
    </location>
</feature>
<organism evidence="2 3">
    <name type="scientific">Pleurodeles waltl</name>
    <name type="common">Iberian ribbed newt</name>
    <dbReference type="NCBI Taxonomy" id="8319"/>
    <lineage>
        <taxon>Eukaryota</taxon>
        <taxon>Metazoa</taxon>
        <taxon>Chordata</taxon>
        <taxon>Craniata</taxon>
        <taxon>Vertebrata</taxon>
        <taxon>Euteleostomi</taxon>
        <taxon>Amphibia</taxon>
        <taxon>Batrachia</taxon>
        <taxon>Caudata</taxon>
        <taxon>Salamandroidea</taxon>
        <taxon>Salamandridae</taxon>
        <taxon>Pleurodelinae</taxon>
        <taxon>Pleurodeles</taxon>
    </lineage>
</organism>
<protein>
    <submittedName>
        <fullName evidence="2">Uncharacterized protein</fullName>
    </submittedName>
</protein>
<dbReference type="Proteomes" id="UP001066276">
    <property type="component" value="Chromosome 3_2"/>
</dbReference>
<name>A0AAV7TEH9_PLEWA</name>
<sequence>MLRHLWGSTEVKEDGGNLPLHCDPEQETKKEQPEADQVTTQEAVCLVAASSHHASRGMCLRQDEYHSFKESLHYEEEERLEDNFWVLTLVSGRKEGPDLETVSSQWQPEAKLGENSGKRPEKKQMLGHLRGSTGVEENSGNLLVCCDPEQETTKREQPEAHQETQETVCVELHLASGGAWLR</sequence>
<gene>
    <name evidence="2" type="ORF">NDU88_000106</name>
</gene>
<evidence type="ECO:0000313" key="2">
    <source>
        <dbReference type="EMBL" id="KAJ1174815.1"/>
    </source>
</evidence>
<keyword evidence="3" id="KW-1185">Reference proteome</keyword>